<feature type="transmembrane region" description="Helical" evidence="8">
    <location>
        <begin position="43"/>
        <end position="62"/>
    </location>
</feature>
<dbReference type="Pfam" id="PF25198">
    <property type="entry name" value="Spore_GerAC_N"/>
    <property type="match status" value="1"/>
</dbReference>
<evidence type="ECO:0000256" key="1">
    <source>
        <dbReference type="ARBA" id="ARBA00004141"/>
    </source>
</evidence>
<feature type="transmembrane region" description="Helical" evidence="8">
    <location>
        <begin position="116"/>
        <end position="133"/>
    </location>
</feature>
<keyword evidence="7 8" id="KW-0472">Membrane</keyword>
<comment type="subcellular location">
    <subcellularLocation>
        <location evidence="1">Membrane</location>
        <topology evidence="1">Multi-pass membrane protein</topology>
    </subcellularLocation>
</comment>
<evidence type="ECO:0000256" key="7">
    <source>
        <dbReference type="ARBA" id="ARBA00023136"/>
    </source>
</evidence>
<evidence type="ECO:0000313" key="11">
    <source>
        <dbReference type="Proteomes" id="UP000433359"/>
    </source>
</evidence>
<evidence type="ECO:0000256" key="4">
    <source>
        <dbReference type="ARBA" id="ARBA00022544"/>
    </source>
</evidence>
<evidence type="ECO:0000256" key="5">
    <source>
        <dbReference type="ARBA" id="ARBA00022692"/>
    </source>
</evidence>
<dbReference type="InterPro" id="IPR057336">
    <property type="entry name" value="GerAC_N"/>
</dbReference>
<comment type="similarity">
    <text evidence="2">Belongs to the amino acid-polyamine-organocation (APC) superfamily. Spore germination protein (SGP) (TC 2.A.3.9) family.</text>
</comment>
<protein>
    <submittedName>
        <fullName evidence="10">GerAB/ArcD/ProY family transporter</fullName>
    </submittedName>
</protein>
<dbReference type="RefSeq" id="WP_154580891.1">
    <property type="nucleotide sequence ID" value="NZ_VULP01000011.1"/>
</dbReference>
<keyword evidence="4" id="KW-0309">Germination</keyword>
<organism evidence="10 11">
    <name type="scientific">Anaerobutyricum soehngenii</name>
    <dbReference type="NCBI Taxonomy" id="105843"/>
    <lineage>
        <taxon>Bacteria</taxon>
        <taxon>Bacillati</taxon>
        <taxon>Bacillota</taxon>
        <taxon>Clostridia</taxon>
        <taxon>Lachnospirales</taxon>
        <taxon>Lachnospiraceae</taxon>
        <taxon>Anaerobutyricum</taxon>
    </lineage>
</organism>
<feature type="transmembrane region" description="Helical" evidence="8">
    <location>
        <begin position="364"/>
        <end position="382"/>
    </location>
</feature>
<dbReference type="EMBL" id="VULP01000011">
    <property type="protein sequence ID" value="MSU82119.1"/>
    <property type="molecule type" value="Genomic_DNA"/>
</dbReference>
<dbReference type="PANTHER" id="PTHR34975:SF2">
    <property type="entry name" value="SPORE GERMINATION PROTEIN A2"/>
    <property type="match status" value="1"/>
</dbReference>
<feature type="transmembrane region" description="Helical" evidence="8">
    <location>
        <begin position="145"/>
        <end position="165"/>
    </location>
</feature>
<gene>
    <name evidence="10" type="ORF">FYJ25_07070</name>
</gene>
<keyword evidence="6 8" id="KW-1133">Transmembrane helix</keyword>
<accession>A0A6N7XZ57</accession>
<feature type="transmembrane region" description="Helical" evidence="8">
    <location>
        <begin position="276"/>
        <end position="296"/>
    </location>
</feature>
<feature type="transmembrane region" description="Helical" evidence="8">
    <location>
        <begin position="328"/>
        <end position="349"/>
    </location>
</feature>
<dbReference type="InterPro" id="IPR004761">
    <property type="entry name" value="Spore_GerAB"/>
</dbReference>
<evidence type="ECO:0000313" key="10">
    <source>
        <dbReference type="EMBL" id="MSU82119.1"/>
    </source>
</evidence>
<feature type="transmembrane region" description="Helical" evidence="8">
    <location>
        <begin position="83"/>
        <end position="104"/>
    </location>
</feature>
<comment type="caution">
    <text evidence="10">The sequence shown here is derived from an EMBL/GenBank/DDBJ whole genome shotgun (WGS) entry which is preliminary data.</text>
</comment>
<feature type="transmembrane region" description="Helical" evidence="8">
    <location>
        <begin position="193"/>
        <end position="210"/>
    </location>
</feature>
<keyword evidence="3" id="KW-0813">Transport</keyword>
<evidence type="ECO:0000256" key="6">
    <source>
        <dbReference type="ARBA" id="ARBA00022989"/>
    </source>
</evidence>
<proteinExistence type="inferred from homology"/>
<feature type="domain" description="Spore germination protein N-terminal" evidence="9">
    <location>
        <begin position="431"/>
        <end position="578"/>
    </location>
</feature>
<dbReference type="PANTHER" id="PTHR34975">
    <property type="entry name" value="SPORE GERMINATION PROTEIN A2"/>
    <property type="match status" value="1"/>
</dbReference>
<dbReference type="GO" id="GO:0009847">
    <property type="term" value="P:spore germination"/>
    <property type="evidence" value="ECO:0007669"/>
    <property type="project" value="InterPro"/>
</dbReference>
<feature type="transmembrane region" description="Helical" evidence="8">
    <location>
        <begin position="407"/>
        <end position="425"/>
    </location>
</feature>
<keyword evidence="5 8" id="KW-0812">Transmembrane</keyword>
<name>A0A6N7XZ57_9FIRM</name>
<evidence type="ECO:0000256" key="8">
    <source>
        <dbReference type="SAM" id="Phobius"/>
    </source>
</evidence>
<dbReference type="AlphaFoldDB" id="A0A6N7XZ57"/>
<dbReference type="GO" id="GO:0016020">
    <property type="term" value="C:membrane"/>
    <property type="evidence" value="ECO:0007669"/>
    <property type="project" value="UniProtKB-SubCell"/>
</dbReference>
<reference evidence="10 11" key="1">
    <citation type="submission" date="2019-08" db="EMBL/GenBank/DDBJ databases">
        <title>In-depth cultivation of the pig gut microbiome towards novel bacterial diversity and tailored functional studies.</title>
        <authorList>
            <person name="Wylensek D."/>
            <person name="Hitch T.C.A."/>
            <person name="Clavel T."/>
        </authorList>
    </citation>
    <scope>NUCLEOTIDE SEQUENCE [LARGE SCALE GENOMIC DNA]</scope>
    <source>
        <strain evidence="10 11">BSM-383-APC-4H</strain>
    </source>
</reference>
<evidence type="ECO:0000256" key="3">
    <source>
        <dbReference type="ARBA" id="ARBA00022448"/>
    </source>
</evidence>
<sequence length="624" mass="71347">MMTAENKVSPRQLRRMLFIEMFGAGALSVPALACYNGQSGGVAVLFYGIFLIIATVVFYILSEKIQEQFSENAKSYTEILPKSIQSIYFIRFAINVVALFYFFGETIQTVYMPKNSFLFILFPAALLLWYTLNTNLQKRARFLELIFPWIFVSYGIAVFLSFVGIETSIQPGTIKEVWRDIFSDTAIQSLRNGYILFVCGSPIEFLLFLKPAPKTKQKTKRSIITAAFGVFFCNVLLIFLAVRTLGKTLTTQSAWPVIKMMQLIRMSGGFLERFDILPAIVWVLCMMAVISGYLYYGKKMLEQLLLKKSKEAILKKATLKKTNAKEPILKETIVTGISILCLLFLACLVEKQPYLWNSYLKYKIFVDVPLALLLPVFVYIAGRKNTKNKKLGKSTETEDKIKKKEPILYLFTILFVLGSSFSLTGCRHLTDIEEKSYVLSLYVDRLSGEENGYAFQVARADLNKMEERDEEIPCQITKIKAKTLKELEEKYLRIIPGEIEWNHIYTIFFSPEMAENKEACMRLLEEWDGDWQKSPNVFLVASSPPPDKLYKVKNIPKGAAGQEVSLLIKQSKKQQKIKSDQKNNTEKICETPIDYLRHTEQSPGKSILHQIVIEDGKIVLIDKK</sequence>
<feature type="transmembrane region" description="Helical" evidence="8">
    <location>
        <begin position="222"/>
        <end position="242"/>
    </location>
</feature>
<dbReference type="Proteomes" id="UP000433359">
    <property type="component" value="Unassembled WGS sequence"/>
</dbReference>
<evidence type="ECO:0000259" key="9">
    <source>
        <dbReference type="Pfam" id="PF25198"/>
    </source>
</evidence>
<evidence type="ECO:0000256" key="2">
    <source>
        <dbReference type="ARBA" id="ARBA00007998"/>
    </source>
</evidence>
<dbReference type="Pfam" id="PF03845">
    <property type="entry name" value="Spore_permease"/>
    <property type="match status" value="1"/>
</dbReference>